<evidence type="ECO:0000259" key="3">
    <source>
        <dbReference type="PROSITE" id="PS50076"/>
    </source>
</evidence>
<dbReference type="GO" id="GO:0051082">
    <property type="term" value="F:unfolded protein binding"/>
    <property type="evidence" value="ECO:0007669"/>
    <property type="project" value="TreeGrafter"/>
</dbReference>
<comment type="caution">
    <text evidence="4">The sequence shown here is derived from an EMBL/GenBank/DDBJ whole genome shotgun (WGS) entry which is preliminary data.</text>
</comment>
<dbReference type="PANTHER" id="PTHR43096">
    <property type="entry name" value="DNAJ HOMOLOG 1, MITOCHONDRIAL-RELATED"/>
    <property type="match status" value="1"/>
</dbReference>
<dbReference type="InterPro" id="IPR036869">
    <property type="entry name" value="J_dom_sf"/>
</dbReference>
<dbReference type="EMBL" id="BLQM01000534">
    <property type="protein sequence ID" value="GMH93756.1"/>
    <property type="molecule type" value="Genomic_DNA"/>
</dbReference>
<gene>
    <name evidence="4" type="ORF">TL16_g12716</name>
</gene>
<dbReference type="Proteomes" id="UP001162640">
    <property type="component" value="Unassembled WGS sequence"/>
</dbReference>
<proteinExistence type="predicted"/>
<dbReference type="Gene3D" id="1.10.287.110">
    <property type="entry name" value="DnaJ domain"/>
    <property type="match status" value="1"/>
</dbReference>
<reference evidence="5" key="1">
    <citation type="journal article" date="2023" name="Commun. Biol.">
        <title>Genome analysis of Parmales, the sister group of diatoms, reveals the evolutionary specialization of diatoms from phago-mixotrophs to photoautotrophs.</title>
        <authorList>
            <person name="Ban H."/>
            <person name="Sato S."/>
            <person name="Yoshikawa S."/>
            <person name="Yamada K."/>
            <person name="Nakamura Y."/>
            <person name="Ichinomiya M."/>
            <person name="Sato N."/>
            <person name="Blanc-Mathieu R."/>
            <person name="Endo H."/>
            <person name="Kuwata A."/>
            <person name="Ogata H."/>
        </authorList>
    </citation>
    <scope>NUCLEOTIDE SEQUENCE [LARGE SCALE GENOMIC DNA]</scope>
</reference>
<dbReference type="SMART" id="SM00271">
    <property type="entry name" value="DnaJ"/>
    <property type="match status" value="1"/>
</dbReference>
<evidence type="ECO:0000313" key="4">
    <source>
        <dbReference type="EMBL" id="GMH93756.1"/>
    </source>
</evidence>
<dbReference type="InterPro" id="IPR001623">
    <property type="entry name" value="DnaJ_domain"/>
</dbReference>
<dbReference type="AlphaFoldDB" id="A0A9W7BNS4"/>
<sequence>MLARSITRLPPRLLSSSSSSSRAFSESSSSGPGIRRGLLYVSQQTLYIQPDSSADPSPLSLRGPGYRFPTSSLFSKLDTTSSPVTSSEISNTIDLFYETSKAPPISVVFGGGFSEPLNDYSLTLNAIEEIKQSRHGLRCVIMSSGVNVSESLQSVVELNDRLRDAPGSDGDSKLEVWVDMTTSIPKSAATIAHLTESGVSVNATVTEKLSKSKLKEVKAIAGGLGVGRVFVRSYHPETLYDVLDCQPTDTPDFIKSKYLEAVKANHPDVVGEEGEEKIVRITEAYEVLKYSEKKKSYDEDFTADLALNVEEEDFFQQTNTKMA</sequence>
<dbReference type="Pfam" id="PF00226">
    <property type="entry name" value="DnaJ"/>
    <property type="match status" value="1"/>
</dbReference>
<accession>A0A9W7BNS4</accession>
<feature type="compositionally biased region" description="Low complexity" evidence="2">
    <location>
        <begin position="8"/>
        <end position="32"/>
    </location>
</feature>
<evidence type="ECO:0000256" key="1">
    <source>
        <dbReference type="ARBA" id="ARBA00023186"/>
    </source>
</evidence>
<dbReference type="PANTHER" id="PTHR43096:SF52">
    <property type="entry name" value="DNAJ HOMOLOG 1, MITOCHONDRIAL-RELATED"/>
    <property type="match status" value="1"/>
</dbReference>
<dbReference type="GO" id="GO:0005737">
    <property type="term" value="C:cytoplasm"/>
    <property type="evidence" value="ECO:0007669"/>
    <property type="project" value="TreeGrafter"/>
</dbReference>
<dbReference type="GO" id="GO:0042026">
    <property type="term" value="P:protein refolding"/>
    <property type="evidence" value="ECO:0007669"/>
    <property type="project" value="TreeGrafter"/>
</dbReference>
<dbReference type="SUPFAM" id="SSF46565">
    <property type="entry name" value="Chaperone J-domain"/>
    <property type="match status" value="1"/>
</dbReference>
<name>A0A9W7BNS4_9STRA</name>
<keyword evidence="1" id="KW-0143">Chaperone</keyword>
<evidence type="ECO:0000313" key="5">
    <source>
        <dbReference type="Proteomes" id="UP001162640"/>
    </source>
</evidence>
<evidence type="ECO:0000256" key="2">
    <source>
        <dbReference type="SAM" id="MobiDB-lite"/>
    </source>
</evidence>
<feature type="region of interest" description="Disordered" evidence="2">
    <location>
        <begin position="1"/>
        <end position="32"/>
    </location>
</feature>
<feature type="domain" description="J" evidence="3">
    <location>
        <begin position="238"/>
        <end position="301"/>
    </location>
</feature>
<dbReference type="CDD" id="cd06257">
    <property type="entry name" value="DnaJ"/>
    <property type="match status" value="1"/>
</dbReference>
<organism evidence="4 5">
    <name type="scientific">Triparma laevis f. inornata</name>
    <dbReference type="NCBI Taxonomy" id="1714386"/>
    <lineage>
        <taxon>Eukaryota</taxon>
        <taxon>Sar</taxon>
        <taxon>Stramenopiles</taxon>
        <taxon>Ochrophyta</taxon>
        <taxon>Bolidophyceae</taxon>
        <taxon>Parmales</taxon>
        <taxon>Triparmaceae</taxon>
        <taxon>Triparma</taxon>
    </lineage>
</organism>
<protein>
    <recommendedName>
        <fullName evidence="3">J domain-containing protein</fullName>
    </recommendedName>
</protein>
<dbReference type="PROSITE" id="PS50076">
    <property type="entry name" value="DNAJ_2"/>
    <property type="match status" value="1"/>
</dbReference>